<dbReference type="EnsemblPlants" id="ONIVA01G17920.1">
    <property type="protein sequence ID" value="ONIVA01G17920.1"/>
    <property type="gene ID" value="ONIVA01G17920"/>
</dbReference>
<protein>
    <recommendedName>
        <fullName evidence="4">Secreted protein</fullName>
    </recommendedName>
</protein>
<evidence type="ECO:0000313" key="2">
    <source>
        <dbReference type="EnsemblPlants" id="ONIVA01G17920.1"/>
    </source>
</evidence>
<organism evidence="2">
    <name type="scientific">Oryza nivara</name>
    <name type="common">Indian wild rice</name>
    <name type="synonym">Oryza sativa f. spontanea</name>
    <dbReference type="NCBI Taxonomy" id="4536"/>
    <lineage>
        <taxon>Eukaryota</taxon>
        <taxon>Viridiplantae</taxon>
        <taxon>Streptophyta</taxon>
        <taxon>Embryophyta</taxon>
        <taxon>Tracheophyta</taxon>
        <taxon>Spermatophyta</taxon>
        <taxon>Magnoliopsida</taxon>
        <taxon>Liliopsida</taxon>
        <taxon>Poales</taxon>
        <taxon>Poaceae</taxon>
        <taxon>BOP clade</taxon>
        <taxon>Oryzoideae</taxon>
        <taxon>Oryzeae</taxon>
        <taxon>Oryzinae</taxon>
        <taxon>Oryza</taxon>
    </lineage>
</organism>
<dbReference type="AlphaFoldDB" id="A0A0E0FLL7"/>
<dbReference type="Proteomes" id="UP000006591">
    <property type="component" value="Chromosome 1"/>
</dbReference>
<feature type="signal peptide" evidence="1">
    <location>
        <begin position="1"/>
        <end position="20"/>
    </location>
</feature>
<dbReference type="HOGENOM" id="CLU_2417018_0_0_1"/>
<evidence type="ECO:0000256" key="1">
    <source>
        <dbReference type="SAM" id="SignalP"/>
    </source>
</evidence>
<evidence type="ECO:0000313" key="3">
    <source>
        <dbReference type="Proteomes" id="UP000006591"/>
    </source>
</evidence>
<keyword evidence="1" id="KW-0732">Signal</keyword>
<reference evidence="2" key="1">
    <citation type="submission" date="2015-04" db="UniProtKB">
        <authorList>
            <consortium name="EnsemblPlants"/>
        </authorList>
    </citation>
    <scope>IDENTIFICATION</scope>
    <source>
        <strain evidence="2">SL10</strain>
    </source>
</reference>
<accession>A0A0E0FLL7</accession>
<evidence type="ECO:0008006" key="4">
    <source>
        <dbReference type="Google" id="ProtNLM"/>
    </source>
</evidence>
<dbReference type="Gramene" id="ONIVA01G17920.1">
    <property type="protein sequence ID" value="ONIVA01G17920.1"/>
    <property type="gene ID" value="ONIVA01G17920"/>
</dbReference>
<sequence length="92" mass="10161">MAALMLATSLLSCLLAPTSTVPLRQQLDQQLRDPLVFRHKEKRCMSMGTSMLPKSLASTRVKVQTGTFGTSHQEDKVGRPHCPEMITTFATT</sequence>
<keyword evidence="3" id="KW-1185">Reference proteome</keyword>
<reference evidence="2" key="2">
    <citation type="submission" date="2018-04" db="EMBL/GenBank/DDBJ databases">
        <title>OnivRS2 (Oryza nivara Reference Sequence Version 2).</title>
        <authorList>
            <person name="Zhang J."/>
            <person name="Kudrna D."/>
            <person name="Lee S."/>
            <person name="Talag J."/>
            <person name="Rajasekar S."/>
            <person name="Welchert J."/>
            <person name="Hsing Y.-I."/>
            <person name="Wing R.A."/>
        </authorList>
    </citation>
    <scope>NUCLEOTIDE SEQUENCE [LARGE SCALE GENOMIC DNA]</scope>
</reference>
<name>A0A0E0FLL7_ORYNI</name>
<proteinExistence type="predicted"/>
<feature type="chain" id="PRO_5002359243" description="Secreted protein" evidence="1">
    <location>
        <begin position="21"/>
        <end position="92"/>
    </location>
</feature>